<dbReference type="EMBL" id="MT145199">
    <property type="protein sequence ID" value="QJI05424.1"/>
    <property type="molecule type" value="Genomic_DNA"/>
</dbReference>
<dbReference type="GO" id="GO:0003677">
    <property type="term" value="F:DNA binding"/>
    <property type="evidence" value="ECO:0007669"/>
    <property type="project" value="InterPro"/>
</dbReference>
<dbReference type="CDD" id="cd00093">
    <property type="entry name" value="HTH_XRE"/>
    <property type="match status" value="1"/>
</dbReference>
<organism evidence="2">
    <name type="scientific">viral metagenome</name>
    <dbReference type="NCBI Taxonomy" id="1070528"/>
    <lineage>
        <taxon>unclassified sequences</taxon>
        <taxon>metagenomes</taxon>
        <taxon>organismal metagenomes</taxon>
    </lineage>
</organism>
<dbReference type="SMART" id="SM00530">
    <property type="entry name" value="HTH_XRE"/>
    <property type="match status" value="1"/>
</dbReference>
<dbReference type="InterPro" id="IPR010982">
    <property type="entry name" value="Lambda_DNA-bd_dom_sf"/>
</dbReference>
<reference evidence="2" key="1">
    <citation type="submission" date="2020-03" db="EMBL/GenBank/DDBJ databases">
        <title>The deep terrestrial virosphere.</title>
        <authorList>
            <person name="Holmfeldt K."/>
            <person name="Nilsson E."/>
            <person name="Simone D."/>
            <person name="Lopez-Fernandez M."/>
            <person name="Wu X."/>
            <person name="de Brujin I."/>
            <person name="Lundin D."/>
            <person name="Andersson A."/>
            <person name="Bertilsson S."/>
            <person name="Dopson M."/>
        </authorList>
    </citation>
    <scope>NUCLEOTIDE SEQUENCE</scope>
    <source>
        <strain evidence="2">MM415B03542</strain>
    </source>
</reference>
<accession>A0A6M3Y7U0</accession>
<dbReference type="SUPFAM" id="SSF47413">
    <property type="entry name" value="lambda repressor-like DNA-binding domains"/>
    <property type="match status" value="1"/>
</dbReference>
<feature type="domain" description="HTH cro/C1-type" evidence="1">
    <location>
        <begin position="16"/>
        <end position="60"/>
    </location>
</feature>
<gene>
    <name evidence="2" type="ORF">MM415B03542_0011</name>
</gene>
<dbReference type="Pfam" id="PF01381">
    <property type="entry name" value="HTH_3"/>
    <property type="match status" value="1"/>
</dbReference>
<dbReference type="PROSITE" id="PS50943">
    <property type="entry name" value="HTH_CROC1"/>
    <property type="match status" value="1"/>
</dbReference>
<name>A0A6M3Y7U0_9ZZZZ</name>
<sequence length="68" mass="7863">MKNLNLKMAILRRYQTQADFAYEIGSHESRISRVIMGRLKLTKDEAQRWSDLLGCNISEIQGDSHVPE</sequence>
<dbReference type="Gene3D" id="1.10.260.40">
    <property type="entry name" value="lambda repressor-like DNA-binding domains"/>
    <property type="match status" value="1"/>
</dbReference>
<dbReference type="AlphaFoldDB" id="A0A6M3Y7U0"/>
<proteinExistence type="predicted"/>
<dbReference type="InterPro" id="IPR001387">
    <property type="entry name" value="Cro/C1-type_HTH"/>
</dbReference>
<evidence type="ECO:0000313" key="2">
    <source>
        <dbReference type="EMBL" id="QJI05424.1"/>
    </source>
</evidence>
<evidence type="ECO:0000259" key="1">
    <source>
        <dbReference type="PROSITE" id="PS50943"/>
    </source>
</evidence>
<protein>
    <submittedName>
        <fullName evidence="2">Putative DNA binding, helix-turn-helix domain containing protein</fullName>
    </submittedName>
</protein>